<reference evidence="1 2" key="1">
    <citation type="journal article" date="2022" name="Front. Cell. Infect. Microbiol.">
        <title>The Genomes of Two Strains of Taenia crassiceps the Animal Model for the Study of Human Cysticercosis.</title>
        <authorList>
            <person name="Bobes R.J."/>
            <person name="Estrada K."/>
            <person name="Rios-Valencia D.G."/>
            <person name="Calderon-Gallegos A."/>
            <person name="de la Torre P."/>
            <person name="Carrero J.C."/>
            <person name="Sanchez-Flores A."/>
            <person name="Laclette J.P."/>
        </authorList>
    </citation>
    <scope>NUCLEOTIDE SEQUENCE [LARGE SCALE GENOMIC DNA]</scope>
    <source>
        <strain evidence="1">WFUcys</strain>
    </source>
</reference>
<name>A0ABR4QLS2_9CEST</name>
<organism evidence="1 2">
    <name type="scientific">Taenia crassiceps</name>
    <dbReference type="NCBI Taxonomy" id="6207"/>
    <lineage>
        <taxon>Eukaryota</taxon>
        <taxon>Metazoa</taxon>
        <taxon>Spiralia</taxon>
        <taxon>Lophotrochozoa</taxon>
        <taxon>Platyhelminthes</taxon>
        <taxon>Cestoda</taxon>
        <taxon>Eucestoda</taxon>
        <taxon>Cyclophyllidea</taxon>
        <taxon>Taeniidae</taxon>
        <taxon>Taenia</taxon>
    </lineage>
</organism>
<sequence length="72" mass="7703">MEPVPLCDVVIQSKILPSAPTKLDANYKSSFDAVLTRLLMSTDAMVKSDLICVRLTTAGSRAVEFEVTGSGN</sequence>
<comment type="caution">
    <text evidence="1">The sequence shown here is derived from an EMBL/GenBank/DDBJ whole genome shotgun (WGS) entry which is preliminary data.</text>
</comment>
<dbReference type="EMBL" id="JAKROA010000002">
    <property type="protein sequence ID" value="KAL5110350.1"/>
    <property type="molecule type" value="Genomic_DNA"/>
</dbReference>
<protein>
    <submittedName>
        <fullName evidence="1">Uncharacterized protein</fullName>
    </submittedName>
</protein>
<dbReference type="Proteomes" id="UP001651158">
    <property type="component" value="Unassembled WGS sequence"/>
</dbReference>
<keyword evidence="2" id="KW-1185">Reference proteome</keyword>
<evidence type="ECO:0000313" key="2">
    <source>
        <dbReference type="Proteomes" id="UP001651158"/>
    </source>
</evidence>
<evidence type="ECO:0000313" key="1">
    <source>
        <dbReference type="EMBL" id="KAL5110350.1"/>
    </source>
</evidence>
<gene>
    <name evidence="1" type="ORF">TcWFU_005096</name>
</gene>
<proteinExistence type="predicted"/>
<accession>A0ABR4QLS2</accession>